<protein>
    <recommendedName>
        <fullName evidence="1">Neprosin PEP catalytic domain-containing protein</fullName>
    </recommendedName>
</protein>
<organism evidence="2 3">
    <name type="scientific">Acorus calamus</name>
    <name type="common">Sweet flag</name>
    <dbReference type="NCBI Taxonomy" id="4465"/>
    <lineage>
        <taxon>Eukaryota</taxon>
        <taxon>Viridiplantae</taxon>
        <taxon>Streptophyta</taxon>
        <taxon>Embryophyta</taxon>
        <taxon>Tracheophyta</taxon>
        <taxon>Spermatophyta</taxon>
        <taxon>Magnoliopsida</taxon>
        <taxon>Liliopsida</taxon>
        <taxon>Acoraceae</taxon>
        <taxon>Acorus</taxon>
    </lineage>
</organism>
<keyword evidence="3" id="KW-1185">Reference proteome</keyword>
<gene>
    <name evidence="2" type="ORF">QJS10_CPB13g00151</name>
</gene>
<feature type="domain" description="Neprosin PEP catalytic" evidence="1">
    <location>
        <begin position="1"/>
        <end position="125"/>
    </location>
</feature>
<reference evidence="2" key="1">
    <citation type="journal article" date="2023" name="Nat. Commun.">
        <title>Diploid and tetraploid genomes of Acorus and the evolution of monocots.</title>
        <authorList>
            <person name="Ma L."/>
            <person name="Liu K.W."/>
            <person name="Li Z."/>
            <person name="Hsiao Y.Y."/>
            <person name="Qi Y."/>
            <person name="Fu T."/>
            <person name="Tang G.D."/>
            <person name="Zhang D."/>
            <person name="Sun W.H."/>
            <person name="Liu D.K."/>
            <person name="Li Y."/>
            <person name="Chen G.Z."/>
            <person name="Liu X.D."/>
            <person name="Liao X.Y."/>
            <person name="Jiang Y.T."/>
            <person name="Yu X."/>
            <person name="Hao Y."/>
            <person name="Huang J."/>
            <person name="Zhao X.W."/>
            <person name="Ke S."/>
            <person name="Chen Y.Y."/>
            <person name="Wu W.L."/>
            <person name="Hsu J.L."/>
            <person name="Lin Y.F."/>
            <person name="Huang M.D."/>
            <person name="Li C.Y."/>
            <person name="Huang L."/>
            <person name="Wang Z.W."/>
            <person name="Zhao X."/>
            <person name="Zhong W.Y."/>
            <person name="Peng D.H."/>
            <person name="Ahmad S."/>
            <person name="Lan S."/>
            <person name="Zhang J.S."/>
            <person name="Tsai W.C."/>
            <person name="Van de Peer Y."/>
            <person name="Liu Z.J."/>
        </authorList>
    </citation>
    <scope>NUCLEOTIDE SEQUENCE</scope>
    <source>
        <strain evidence="2">CP</strain>
    </source>
</reference>
<dbReference type="PANTHER" id="PTHR31589:SF110">
    <property type="entry name" value="PROTEIN, PUTATIVE (DUF239)-RELATED"/>
    <property type="match status" value="1"/>
</dbReference>
<proteinExistence type="predicted"/>
<evidence type="ECO:0000259" key="1">
    <source>
        <dbReference type="PROSITE" id="PS52045"/>
    </source>
</evidence>
<dbReference type="InterPro" id="IPR053168">
    <property type="entry name" value="Glutamic_endopeptidase"/>
</dbReference>
<dbReference type="InterPro" id="IPR004314">
    <property type="entry name" value="Neprosin"/>
</dbReference>
<evidence type="ECO:0000313" key="3">
    <source>
        <dbReference type="Proteomes" id="UP001180020"/>
    </source>
</evidence>
<dbReference type="PROSITE" id="PS52045">
    <property type="entry name" value="NEPROSIN_PEP_CD"/>
    <property type="match status" value="1"/>
</dbReference>
<dbReference type="AlphaFoldDB" id="A0AAV9DHM6"/>
<dbReference type="PANTHER" id="PTHR31589">
    <property type="entry name" value="PROTEIN, PUTATIVE (DUF239)-RELATED-RELATED"/>
    <property type="match status" value="1"/>
</dbReference>
<dbReference type="EMBL" id="JAUJYO010000013">
    <property type="protein sequence ID" value="KAK1300362.1"/>
    <property type="molecule type" value="Genomic_DNA"/>
</dbReference>
<name>A0AAV9DHM6_ACOCL</name>
<reference evidence="2" key="2">
    <citation type="submission" date="2023-06" db="EMBL/GenBank/DDBJ databases">
        <authorList>
            <person name="Ma L."/>
            <person name="Liu K.-W."/>
            <person name="Li Z."/>
            <person name="Hsiao Y.-Y."/>
            <person name="Qi Y."/>
            <person name="Fu T."/>
            <person name="Tang G."/>
            <person name="Zhang D."/>
            <person name="Sun W.-H."/>
            <person name="Liu D.-K."/>
            <person name="Li Y."/>
            <person name="Chen G.-Z."/>
            <person name="Liu X.-D."/>
            <person name="Liao X.-Y."/>
            <person name="Jiang Y.-T."/>
            <person name="Yu X."/>
            <person name="Hao Y."/>
            <person name="Huang J."/>
            <person name="Zhao X.-W."/>
            <person name="Ke S."/>
            <person name="Chen Y.-Y."/>
            <person name="Wu W.-L."/>
            <person name="Hsu J.-L."/>
            <person name="Lin Y.-F."/>
            <person name="Huang M.-D."/>
            <person name="Li C.-Y."/>
            <person name="Huang L."/>
            <person name="Wang Z.-W."/>
            <person name="Zhao X."/>
            <person name="Zhong W.-Y."/>
            <person name="Peng D.-H."/>
            <person name="Ahmad S."/>
            <person name="Lan S."/>
            <person name="Zhang J.-S."/>
            <person name="Tsai W.-C."/>
            <person name="Van De Peer Y."/>
            <person name="Liu Z.-J."/>
        </authorList>
    </citation>
    <scope>NUCLEOTIDE SEQUENCE</scope>
    <source>
        <strain evidence="2">CP</strain>
        <tissue evidence="2">Leaves</tissue>
    </source>
</reference>
<dbReference type="Pfam" id="PF03080">
    <property type="entry name" value="Neprosin"/>
    <property type="match status" value="1"/>
</dbReference>
<accession>A0AAV9DHM6</accession>
<evidence type="ECO:0000313" key="2">
    <source>
        <dbReference type="EMBL" id="KAK1300362.1"/>
    </source>
</evidence>
<dbReference type="Proteomes" id="UP001180020">
    <property type="component" value="Unassembled WGS sequence"/>
</dbReference>
<comment type="caution">
    <text evidence="2">The sequence shown here is derived from an EMBL/GenBank/DDBJ whole genome shotgun (WGS) entry which is preliminary data.</text>
</comment>
<sequence>MGSRDGVGLNNDVRDGTKVGYWPKELFSWLSEKARGVIWGGVAGGLKNLRSPPMGSGHFANLGDGKAAFFKEAEVIYMPGGGFTPIDHPPEQSPYQDSPKCYTVTAPQKVSNVGYHFNYGGPGGC</sequence>